<keyword evidence="1" id="KW-1133">Transmembrane helix</keyword>
<feature type="transmembrane region" description="Helical" evidence="1">
    <location>
        <begin position="106"/>
        <end position="125"/>
    </location>
</feature>
<evidence type="ECO:0000313" key="2">
    <source>
        <dbReference type="EMBL" id="UQX10160.1"/>
    </source>
</evidence>
<proteinExistence type="predicted"/>
<gene>
    <name evidence="2" type="ORF">M5I08_18500</name>
</gene>
<keyword evidence="3" id="KW-1185">Reference proteome</keyword>
<feature type="transmembrane region" description="Helical" evidence="1">
    <location>
        <begin position="33"/>
        <end position="51"/>
    </location>
</feature>
<keyword evidence="1" id="KW-0472">Membrane</keyword>
<dbReference type="RefSeq" id="WP_219065421.1">
    <property type="nucleotide sequence ID" value="NZ_CAJUXY010000001.1"/>
</dbReference>
<keyword evidence="1" id="KW-0812">Transmembrane</keyword>
<evidence type="ECO:0008006" key="4">
    <source>
        <dbReference type="Google" id="ProtNLM"/>
    </source>
</evidence>
<sequence>MSEGEPNQGPFDDFRDDIEAAERRIARQIDPGARALVVAILVFVLLASFILPHTGQVPGWDVLFSTHGAAAAAVGLPSRVFSWLALVFGVGFSMLALLTRRWALGWVALAGSAVASAAGLLAVWSRQTVATGHPGPGVGLVVAWITVILLTFHWARVVWSRTIVQLAAEEQRRRAAGLRQSRTLLESLEDEDPPG</sequence>
<feature type="transmembrane region" description="Helical" evidence="1">
    <location>
        <begin position="137"/>
        <end position="155"/>
    </location>
</feature>
<evidence type="ECO:0000256" key="1">
    <source>
        <dbReference type="SAM" id="Phobius"/>
    </source>
</evidence>
<evidence type="ECO:0000313" key="3">
    <source>
        <dbReference type="Proteomes" id="UP001056610"/>
    </source>
</evidence>
<feature type="transmembrane region" description="Helical" evidence="1">
    <location>
        <begin position="80"/>
        <end position="99"/>
    </location>
</feature>
<dbReference type="EMBL" id="CP097320">
    <property type="protein sequence ID" value="UQX10160.1"/>
    <property type="molecule type" value="Genomic_DNA"/>
</dbReference>
<protein>
    <recommendedName>
        <fullName evidence="4">Transmembrane protein</fullName>
    </recommendedName>
</protein>
<reference evidence="2" key="1">
    <citation type="submission" date="2022-05" db="EMBL/GenBank/DDBJ databases">
        <title>A methanotrophic Mycobacterium dominates a cave microbial ecosystem.</title>
        <authorList>
            <person name="Van Spanning R.J.M."/>
            <person name="Guan Q."/>
            <person name="Melkonian C."/>
            <person name="Gallant J."/>
            <person name="Polerecky L."/>
            <person name="Flot J.-F."/>
            <person name="Brandt B.W."/>
            <person name="Braster M."/>
            <person name="Iturbe Espinoza P."/>
            <person name="Aerts J."/>
            <person name="Meima-Franke M."/>
            <person name="Piersma S.R."/>
            <person name="Bunduc C."/>
            <person name="Ummels R."/>
            <person name="Pain A."/>
            <person name="Fleming E.J."/>
            <person name="van der Wel N."/>
            <person name="Gherman V.D."/>
            <person name="Sarbu S.M."/>
            <person name="Bodelier P.L.E."/>
            <person name="Bitter W."/>
        </authorList>
    </citation>
    <scope>NUCLEOTIDE SEQUENCE</scope>
    <source>
        <strain evidence="2">Sulfur Cave</strain>
    </source>
</reference>
<dbReference type="Proteomes" id="UP001056610">
    <property type="component" value="Chromosome"/>
</dbReference>
<accession>A0ABY4QGM2</accession>
<name>A0ABY4QGM2_9MYCO</name>
<organism evidence="2 3">
    <name type="scientific">Candidatus Mycobacterium methanotrophicum</name>
    <dbReference type="NCBI Taxonomy" id="2943498"/>
    <lineage>
        <taxon>Bacteria</taxon>
        <taxon>Bacillati</taxon>
        <taxon>Actinomycetota</taxon>
        <taxon>Actinomycetes</taxon>
        <taxon>Mycobacteriales</taxon>
        <taxon>Mycobacteriaceae</taxon>
        <taxon>Mycobacterium</taxon>
    </lineage>
</organism>